<dbReference type="EMBL" id="JAEFBJ010000011">
    <property type="protein sequence ID" value="KAG7556738.1"/>
    <property type="molecule type" value="Genomic_DNA"/>
</dbReference>
<comment type="caution">
    <text evidence="3">The sequence shown here is derived from an EMBL/GenBank/DDBJ whole genome shotgun (WGS) entry which is preliminary data.</text>
</comment>
<feature type="region of interest" description="Disordered" evidence="1">
    <location>
        <begin position="1"/>
        <end position="34"/>
    </location>
</feature>
<dbReference type="InterPro" id="IPR000477">
    <property type="entry name" value="RT_dom"/>
</dbReference>
<evidence type="ECO:0000313" key="3">
    <source>
        <dbReference type="EMBL" id="KAG7556738.1"/>
    </source>
</evidence>
<reference evidence="3 4" key="1">
    <citation type="submission" date="2020-12" db="EMBL/GenBank/DDBJ databases">
        <title>Concerted genomic and epigenomic changes stabilize Arabidopsis allopolyploids.</title>
        <authorList>
            <person name="Chen Z."/>
        </authorList>
    </citation>
    <scope>NUCLEOTIDE SEQUENCE [LARGE SCALE GENOMIC DNA]</scope>
    <source>
        <strain evidence="3">As9502</strain>
        <tissue evidence="3">Leaf</tissue>
    </source>
</reference>
<keyword evidence="3" id="KW-0695">RNA-directed DNA polymerase</keyword>
<dbReference type="GO" id="GO:0003964">
    <property type="term" value="F:RNA-directed DNA polymerase activity"/>
    <property type="evidence" value="ECO:0007669"/>
    <property type="project" value="UniProtKB-KW"/>
</dbReference>
<dbReference type="PANTHER" id="PTHR33116:SF76">
    <property type="entry name" value="DUF4283 DOMAIN-CONTAINING PROTEIN"/>
    <property type="match status" value="1"/>
</dbReference>
<dbReference type="Pfam" id="PF00078">
    <property type="entry name" value="RVT_1"/>
    <property type="match status" value="1"/>
</dbReference>
<protein>
    <submittedName>
        <fullName evidence="3">Reverse transcriptase domain</fullName>
    </submittedName>
</protein>
<feature type="compositionally biased region" description="Polar residues" evidence="1">
    <location>
        <begin position="23"/>
        <end position="34"/>
    </location>
</feature>
<evidence type="ECO:0000313" key="4">
    <source>
        <dbReference type="Proteomes" id="UP000694251"/>
    </source>
</evidence>
<feature type="domain" description="Reverse transcriptase" evidence="2">
    <location>
        <begin position="150"/>
        <end position="239"/>
    </location>
</feature>
<name>A0A8T1ZF67_ARASU</name>
<keyword evidence="4" id="KW-1185">Reference proteome</keyword>
<gene>
    <name evidence="3" type="ORF">ISN44_As11g027320</name>
</gene>
<accession>A0A8T1ZF67</accession>
<keyword evidence="3" id="KW-0808">Transferase</keyword>
<organism evidence="3 4">
    <name type="scientific">Arabidopsis suecica</name>
    <name type="common">Swedish thale-cress</name>
    <name type="synonym">Cardaminopsis suecica</name>
    <dbReference type="NCBI Taxonomy" id="45249"/>
    <lineage>
        <taxon>Eukaryota</taxon>
        <taxon>Viridiplantae</taxon>
        <taxon>Streptophyta</taxon>
        <taxon>Embryophyta</taxon>
        <taxon>Tracheophyta</taxon>
        <taxon>Spermatophyta</taxon>
        <taxon>Magnoliopsida</taxon>
        <taxon>eudicotyledons</taxon>
        <taxon>Gunneridae</taxon>
        <taxon>Pentapetalae</taxon>
        <taxon>rosids</taxon>
        <taxon>malvids</taxon>
        <taxon>Brassicales</taxon>
        <taxon>Brassicaceae</taxon>
        <taxon>Camelineae</taxon>
        <taxon>Arabidopsis</taxon>
    </lineage>
</organism>
<evidence type="ECO:0000259" key="2">
    <source>
        <dbReference type="Pfam" id="PF00078"/>
    </source>
</evidence>
<keyword evidence="3" id="KW-0548">Nucleotidyltransferase</keyword>
<dbReference type="AlphaFoldDB" id="A0A8T1ZF67"/>
<dbReference type="Proteomes" id="UP000694251">
    <property type="component" value="Chromosome 11"/>
</dbReference>
<dbReference type="PANTHER" id="PTHR33116">
    <property type="entry name" value="REVERSE TRANSCRIPTASE ZINC-BINDING DOMAIN-CONTAINING PROTEIN-RELATED-RELATED"/>
    <property type="match status" value="1"/>
</dbReference>
<evidence type="ECO:0000256" key="1">
    <source>
        <dbReference type="SAM" id="MobiDB-lite"/>
    </source>
</evidence>
<dbReference type="OrthoDB" id="1938625at2759"/>
<sequence>MSVTRNGKEEVTEKVPGFKFKGSVSQSSLPSNPIEDQSTASLVVSDASSHLPVFVATAALPDVDDIHVKVVNTIEPGEFTTKANPPQAEPTKVSTKSSVCFATANTDANIPASTASSDILVNLVKGSSKLLQNKGFRNAFTQSRVLNKCLWRIEGQAMLQKLQTHVLSPALSAFLPGRLLDENVLLATEIVHGYNWRNIESRGMLKVDLRKAFDSVRWDFIISALRAISMPERFLWFGSIDAGKGAKIAWSGVCLPKKEGGVGLRRFSAWNKTFCLRFIWLLFVKSGSLGAAWHKTHYIKKNAFWLIDEGVRDPWTWKMLFRLRPLAERFLKAHVFNGEKVFFCFDNWTPFGPLIKFIGTDASRSMRIPAAAKVSDACNAAGWIIPPPKSGNALLFPIMLYYSNNVPSIEVANDSYSWDVDDTKCIGFSTSKTWEAAANKAKIVLVGRRSPKQRKEENSSTELLGAGPAADKLAGVMVSSGSSAVLNGVLSSWANHLASKTVTSGSSAELDGVLDSWVNYPASEAVTQ</sequence>
<feature type="compositionally biased region" description="Basic and acidic residues" evidence="1">
    <location>
        <begin position="1"/>
        <end position="13"/>
    </location>
</feature>
<proteinExistence type="predicted"/>